<dbReference type="EMBL" id="JBHFNR010000286">
    <property type="protein sequence ID" value="MFB2898284.1"/>
    <property type="molecule type" value="Genomic_DNA"/>
</dbReference>
<comment type="caution">
    <text evidence="2">The sequence shown here is derived from an EMBL/GenBank/DDBJ whole genome shotgun (WGS) entry which is preliminary data.</text>
</comment>
<evidence type="ECO:0000313" key="2">
    <source>
        <dbReference type="EMBL" id="MFB2898284.1"/>
    </source>
</evidence>
<accession>A0ABV4Y2R0</accession>
<feature type="domain" description="YARHG" evidence="1">
    <location>
        <begin position="1"/>
        <end position="69"/>
    </location>
</feature>
<evidence type="ECO:0000259" key="1">
    <source>
        <dbReference type="SMART" id="SM01324"/>
    </source>
</evidence>
<protein>
    <submittedName>
        <fullName evidence="2">YARHG domain-containing protein</fullName>
    </submittedName>
</protein>
<name>A0ABV4Y2R0_9CYAN</name>
<dbReference type="Gene3D" id="1.20.58.1690">
    <property type="match status" value="1"/>
</dbReference>
<organism evidence="2 3">
    <name type="scientific">Floridaenema flaviceps BLCC-F50</name>
    <dbReference type="NCBI Taxonomy" id="3153642"/>
    <lineage>
        <taxon>Bacteria</taxon>
        <taxon>Bacillati</taxon>
        <taxon>Cyanobacteriota</taxon>
        <taxon>Cyanophyceae</taxon>
        <taxon>Oscillatoriophycideae</taxon>
        <taxon>Aerosakkonematales</taxon>
        <taxon>Aerosakkonemataceae</taxon>
        <taxon>Floridanema</taxon>
        <taxon>Floridanema flaviceps</taxon>
    </lineage>
</organism>
<sequence length="77" mass="9398">MFDKNALELDVLRNSVFARYGRRFRSQELQKYFSSQSWYRPIYSPESFPNDLLTPLEQKNVAYILEYQERNGLRWVK</sequence>
<proteinExistence type="predicted"/>
<evidence type="ECO:0000313" key="3">
    <source>
        <dbReference type="Proteomes" id="UP001576784"/>
    </source>
</evidence>
<dbReference type="Proteomes" id="UP001576784">
    <property type="component" value="Unassembled WGS sequence"/>
</dbReference>
<gene>
    <name evidence="2" type="ORF">ACE1CI_35655</name>
</gene>
<dbReference type="SMART" id="SM01324">
    <property type="entry name" value="YARHG"/>
    <property type="match status" value="1"/>
</dbReference>
<dbReference type="Pfam" id="PF13308">
    <property type="entry name" value="YARHG"/>
    <property type="match status" value="1"/>
</dbReference>
<reference evidence="2 3" key="1">
    <citation type="submission" date="2024-09" db="EMBL/GenBank/DDBJ databases">
        <title>Floridaenema gen nov. (Aerosakkonemataceae, Aerosakkonematales ord. nov., Cyanobacteria) from benthic tropical and subtropical fresh waters, with the description of four new species.</title>
        <authorList>
            <person name="Moretto J.A."/>
            <person name="Berthold D.E."/>
            <person name="Lefler F.W."/>
            <person name="Huang I.-S."/>
            <person name="Laughinghouse H. IV."/>
        </authorList>
    </citation>
    <scope>NUCLEOTIDE SEQUENCE [LARGE SCALE GENOMIC DNA]</scope>
    <source>
        <strain evidence="2 3">BLCC-F50</strain>
    </source>
</reference>
<keyword evidence="3" id="KW-1185">Reference proteome</keyword>
<dbReference type="InterPro" id="IPR025582">
    <property type="entry name" value="YARHG_dom"/>
</dbReference>
<dbReference type="RefSeq" id="WP_413267885.1">
    <property type="nucleotide sequence ID" value="NZ_JBHFNR010000286.1"/>
</dbReference>
<dbReference type="InterPro" id="IPR038434">
    <property type="entry name" value="YARHG_sf"/>
</dbReference>